<dbReference type="EMBL" id="SAUN01000001">
    <property type="protein sequence ID" value="RVX43929.1"/>
    <property type="molecule type" value="Genomic_DNA"/>
</dbReference>
<dbReference type="SUPFAM" id="SSF69118">
    <property type="entry name" value="AhpD-like"/>
    <property type="match status" value="1"/>
</dbReference>
<keyword evidence="3" id="KW-1185">Reference proteome</keyword>
<proteinExistence type="predicted"/>
<protein>
    <recommendedName>
        <fullName evidence="4">Carboxymuconolactone decarboxylase family protein</fullName>
    </recommendedName>
</protein>
<evidence type="ECO:0000313" key="2">
    <source>
        <dbReference type="EMBL" id="RVX43929.1"/>
    </source>
</evidence>
<dbReference type="Gene3D" id="1.20.1290.10">
    <property type="entry name" value="AhpD-like"/>
    <property type="match status" value="1"/>
</dbReference>
<evidence type="ECO:0000313" key="3">
    <source>
        <dbReference type="Proteomes" id="UP000284824"/>
    </source>
</evidence>
<name>A0A438MDP6_9ACTN</name>
<gene>
    <name evidence="2" type="ORF">EDD27_6640</name>
</gene>
<dbReference type="AlphaFoldDB" id="A0A438MDP6"/>
<sequence length="188" mass="20017">MSRSAGCSCRPRRSPPRRGEAGAAQKGLLAWRGRAQRAQGAVPDDLRQSEAVAAQEIEMLKSQRGQPSDVGGYLLSCGADFVQRASRVDGIPEDADVGDEPQDEALEAARRLTQAMVTQRGWVDDAEIEAFLAAGYTRRHVLDIVLGVGMRTLSNYSNHIGHPAGPGLAGPGMDPRVGPFAGVSVQTR</sequence>
<dbReference type="Proteomes" id="UP000284824">
    <property type="component" value="Unassembled WGS sequence"/>
</dbReference>
<organism evidence="2 3">
    <name type="scientific">Nonomuraea polychroma</name>
    <dbReference type="NCBI Taxonomy" id="46176"/>
    <lineage>
        <taxon>Bacteria</taxon>
        <taxon>Bacillati</taxon>
        <taxon>Actinomycetota</taxon>
        <taxon>Actinomycetes</taxon>
        <taxon>Streptosporangiales</taxon>
        <taxon>Streptosporangiaceae</taxon>
        <taxon>Nonomuraea</taxon>
    </lineage>
</organism>
<dbReference type="InterPro" id="IPR029032">
    <property type="entry name" value="AhpD-like"/>
</dbReference>
<evidence type="ECO:0000256" key="1">
    <source>
        <dbReference type="SAM" id="MobiDB-lite"/>
    </source>
</evidence>
<reference evidence="2 3" key="1">
    <citation type="submission" date="2019-01" db="EMBL/GenBank/DDBJ databases">
        <title>Sequencing the genomes of 1000 actinobacteria strains.</title>
        <authorList>
            <person name="Klenk H.-P."/>
        </authorList>
    </citation>
    <scope>NUCLEOTIDE SEQUENCE [LARGE SCALE GENOMIC DNA]</scope>
    <source>
        <strain evidence="2 3">DSM 43925</strain>
    </source>
</reference>
<accession>A0A438MDP6</accession>
<evidence type="ECO:0008006" key="4">
    <source>
        <dbReference type="Google" id="ProtNLM"/>
    </source>
</evidence>
<feature type="region of interest" description="Disordered" evidence="1">
    <location>
        <begin position="1"/>
        <end position="25"/>
    </location>
</feature>
<comment type="caution">
    <text evidence="2">The sequence shown here is derived from an EMBL/GenBank/DDBJ whole genome shotgun (WGS) entry which is preliminary data.</text>
</comment>